<organism evidence="3 4">
    <name type="scientific">Phytophthora infestans (strain T30-4)</name>
    <name type="common">Potato late blight agent</name>
    <dbReference type="NCBI Taxonomy" id="403677"/>
    <lineage>
        <taxon>Eukaryota</taxon>
        <taxon>Sar</taxon>
        <taxon>Stramenopiles</taxon>
        <taxon>Oomycota</taxon>
        <taxon>Peronosporomycetes</taxon>
        <taxon>Peronosporales</taxon>
        <taxon>Peronosporaceae</taxon>
        <taxon>Phytophthora</taxon>
    </lineage>
</organism>
<evidence type="ECO:0000313" key="3">
    <source>
        <dbReference type="EMBL" id="EEY55246.1"/>
    </source>
</evidence>
<keyword evidence="4" id="KW-1185">Reference proteome</keyword>
<dbReference type="AlphaFoldDB" id="D0NBU1"/>
<evidence type="ECO:0000313" key="4">
    <source>
        <dbReference type="Proteomes" id="UP000006643"/>
    </source>
</evidence>
<dbReference type="GO" id="GO:0003677">
    <property type="term" value="F:DNA binding"/>
    <property type="evidence" value="ECO:0007669"/>
    <property type="project" value="UniProtKB-KW"/>
</dbReference>
<dbReference type="Proteomes" id="UP000006643">
    <property type="component" value="Unassembled WGS sequence"/>
</dbReference>
<keyword evidence="1" id="KW-0238">DNA-binding</keyword>
<proteinExistence type="predicted"/>
<dbReference type="OrthoDB" id="94604at2759"/>
<dbReference type="SMART" id="SM00674">
    <property type="entry name" value="CENPB"/>
    <property type="match status" value="1"/>
</dbReference>
<reference evidence="4" key="1">
    <citation type="journal article" date="2009" name="Nature">
        <title>Genome sequence and analysis of the Irish potato famine pathogen Phytophthora infestans.</title>
        <authorList>
            <consortium name="The Broad Institute Genome Sequencing Platform"/>
            <person name="Haas B.J."/>
            <person name="Kamoun S."/>
            <person name="Zody M.C."/>
            <person name="Jiang R.H."/>
            <person name="Handsaker R.E."/>
            <person name="Cano L.M."/>
            <person name="Grabherr M."/>
            <person name="Kodira C.D."/>
            <person name="Raffaele S."/>
            <person name="Torto-Alalibo T."/>
            <person name="Bozkurt T.O."/>
            <person name="Ah-Fong A.M."/>
            <person name="Alvarado L."/>
            <person name="Anderson V.L."/>
            <person name="Armstrong M.R."/>
            <person name="Avrova A."/>
            <person name="Baxter L."/>
            <person name="Beynon J."/>
            <person name="Boevink P.C."/>
            <person name="Bollmann S.R."/>
            <person name="Bos J.I."/>
            <person name="Bulone V."/>
            <person name="Cai G."/>
            <person name="Cakir C."/>
            <person name="Carrington J.C."/>
            <person name="Chawner M."/>
            <person name="Conti L."/>
            <person name="Costanzo S."/>
            <person name="Ewan R."/>
            <person name="Fahlgren N."/>
            <person name="Fischbach M.A."/>
            <person name="Fugelstad J."/>
            <person name="Gilroy E.M."/>
            <person name="Gnerre S."/>
            <person name="Green P.J."/>
            <person name="Grenville-Briggs L.J."/>
            <person name="Griffith J."/>
            <person name="Grunwald N.J."/>
            <person name="Horn K."/>
            <person name="Horner N.R."/>
            <person name="Hu C.H."/>
            <person name="Huitema E."/>
            <person name="Jeong D.H."/>
            <person name="Jones A.M."/>
            <person name="Jones J.D."/>
            <person name="Jones R.W."/>
            <person name="Karlsson E.K."/>
            <person name="Kunjeti S.G."/>
            <person name="Lamour K."/>
            <person name="Liu Z."/>
            <person name="Ma L."/>
            <person name="Maclean D."/>
            <person name="Chibucos M.C."/>
            <person name="McDonald H."/>
            <person name="McWalters J."/>
            <person name="Meijer H.J."/>
            <person name="Morgan W."/>
            <person name="Morris P.F."/>
            <person name="Munro C.A."/>
            <person name="O'Neill K."/>
            <person name="Ospina-Giraldo M."/>
            <person name="Pinzon A."/>
            <person name="Pritchard L."/>
            <person name="Ramsahoye B."/>
            <person name="Ren Q."/>
            <person name="Restrepo S."/>
            <person name="Roy S."/>
            <person name="Sadanandom A."/>
            <person name="Savidor A."/>
            <person name="Schornack S."/>
            <person name="Schwartz D.C."/>
            <person name="Schumann U.D."/>
            <person name="Schwessinger B."/>
            <person name="Seyer L."/>
            <person name="Sharpe T."/>
            <person name="Silvar C."/>
            <person name="Song J."/>
            <person name="Studholme D.J."/>
            <person name="Sykes S."/>
            <person name="Thines M."/>
            <person name="van de Vondervoort P.J."/>
            <person name="Phuntumart V."/>
            <person name="Wawra S."/>
            <person name="Weide R."/>
            <person name="Win J."/>
            <person name="Young C."/>
            <person name="Zhou S."/>
            <person name="Fry W."/>
            <person name="Meyers B.C."/>
            <person name="van West P."/>
            <person name="Ristaino J."/>
            <person name="Govers F."/>
            <person name="Birch P.R."/>
            <person name="Whisson S.C."/>
            <person name="Judelson H.S."/>
            <person name="Nusbaum C."/>
        </authorList>
    </citation>
    <scope>NUCLEOTIDE SEQUENCE [LARGE SCALE GENOMIC DNA]</scope>
    <source>
        <strain evidence="4">T30-4</strain>
    </source>
</reference>
<evidence type="ECO:0000259" key="2">
    <source>
        <dbReference type="PROSITE" id="PS51253"/>
    </source>
</evidence>
<dbReference type="VEuPathDB" id="FungiDB:PITG_09151"/>
<dbReference type="InParanoid" id="D0NBU1"/>
<dbReference type="PROSITE" id="PS51253">
    <property type="entry name" value="HTH_CENPB"/>
    <property type="match status" value="1"/>
</dbReference>
<dbReference type="GeneID" id="9470497"/>
<gene>
    <name evidence="3" type="ORF">PITG_09151</name>
</gene>
<sequence length="252" mass="28354">MKRRTTYSSKKKMELVRSIHEGGNIEAIGEESGVPVRNSFRWVGEDVNWRENGNNGPYTFSKRRGPDPTLPKEAEKSIHEWVVGQQVEGAPVGRKDIVRKAQHISKLVTGKPVGMGWYRRFKGRFHDLSSRASQSVSKFFGKVIVEENMDGSRVFNMDETFESSRKTTRVIALKGSKNVWHTDPTTSFHLSLVAKEKALQMAALAWTSCNFNSNISSGFQSCGIFPLNLVKMHEKLHNFQHNGVSATVKKAS</sequence>
<feature type="domain" description="HTH CENPB-type" evidence="2">
    <location>
        <begin position="62"/>
        <end position="131"/>
    </location>
</feature>
<name>D0NBU1_PHYIT</name>
<dbReference type="InterPro" id="IPR006600">
    <property type="entry name" value="HTH_CenpB_DNA-bd_dom"/>
</dbReference>
<dbReference type="Pfam" id="PF03221">
    <property type="entry name" value="HTH_Tnp_Tc5"/>
    <property type="match status" value="1"/>
</dbReference>
<dbReference type="KEGG" id="pif:PITG_09151"/>
<accession>D0NBU1</accession>
<evidence type="ECO:0000256" key="1">
    <source>
        <dbReference type="ARBA" id="ARBA00023125"/>
    </source>
</evidence>
<dbReference type="EMBL" id="DS028131">
    <property type="protein sequence ID" value="EEY55246.1"/>
    <property type="molecule type" value="Genomic_DNA"/>
</dbReference>
<protein>
    <recommendedName>
        <fullName evidence="2">HTH CENPB-type domain-containing protein</fullName>
    </recommendedName>
</protein>
<dbReference type="RefSeq" id="XP_002903470.1">
    <property type="nucleotide sequence ID" value="XM_002903424.1"/>
</dbReference>
<dbReference type="HOGENOM" id="CLU_013929_10_3_1"/>
<dbReference type="eggNOG" id="ENOG502RGNG">
    <property type="taxonomic scope" value="Eukaryota"/>
</dbReference>